<name>A0A1T5AYA3_9FLAO</name>
<feature type="transmembrane region" description="Helical" evidence="1">
    <location>
        <begin position="130"/>
        <end position="147"/>
    </location>
</feature>
<protein>
    <recommendedName>
        <fullName evidence="4">PAP2 superfamily protein</fullName>
    </recommendedName>
</protein>
<accession>A0A1T5AYA3</accession>
<feature type="transmembrane region" description="Helical" evidence="1">
    <location>
        <begin position="81"/>
        <end position="98"/>
    </location>
</feature>
<dbReference type="EMBL" id="FUYL01000003">
    <property type="protein sequence ID" value="SKB39962.1"/>
    <property type="molecule type" value="Genomic_DNA"/>
</dbReference>
<dbReference type="OrthoDB" id="9786064at2"/>
<feature type="transmembrane region" description="Helical" evidence="1">
    <location>
        <begin position="153"/>
        <end position="173"/>
    </location>
</feature>
<dbReference type="STRING" id="561365.SAMN05660866_01234"/>
<evidence type="ECO:0000256" key="1">
    <source>
        <dbReference type="SAM" id="Phobius"/>
    </source>
</evidence>
<dbReference type="RefSeq" id="WP_079511735.1">
    <property type="nucleotide sequence ID" value="NZ_FUYL01000003.1"/>
</dbReference>
<keyword evidence="1" id="KW-0812">Transmembrane</keyword>
<proteinExistence type="predicted"/>
<feature type="transmembrane region" description="Helical" evidence="1">
    <location>
        <begin position="180"/>
        <end position="200"/>
    </location>
</feature>
<dbReference type="Proteomes" id="UP000190339">
    <property type="component" value="Unassembled WGS sequence"/>
</dbReference>
<keyword evidence="3" id="KW-1185">Reference proteome</keyword>
<feature type="transmembrane region" description="Helical" evidence="1">
    <location>
        <begin position="7"/>
        <end position="28"/>
    </location>
</feature>
<dbReference type="AlphaFoldDB" id="A0A1T5AYA3"/>
<feature type="transmembrane region" description="Helical" evidence="1">
    <location>
        <begin position="40"/>
        <end position="60"/>
    </location>
</feature>
<evidence type="ECO:0008006" key="4">
    <source>
        <dbReference type="Google" id="ProtNLM"/>
    </source>
</evidence>
<reference evidence="3" key="1">
    <citation type="submission" date="2017-02" db="EMBL/GenBank/DDBJ databases">
        <authorList>
            <person name="Varghese N."/>
            <person name="Submissions S."/>
        </authorList>
    </citation>
    <scope>NUCLEOTIDE SEQUENCE [LARGE SCALE GENOMIC DNA]</scope>
    <source>
        <strain evidence="3">DSM 23546</strain>
    </source>
</reference>
<gene>
    <name evidence="2" type="ORF">SAMN05660866_01234</name>
</gene>
<keyword evidence="1" id="KW-1133">Transmembrane helix</keyword>
<organism evidence="2 3">
    <name type="scientific">Maribacter arcticus</name>
    <dbReference type="NCBI Taxonomy" id="561365"/>
    <lineage>
        <taxon>Bacteria</taxon>
        <taxon>Pseudomonadati</taxon>
        <taxon>Bacteroidota</taxon>
        <taxon>Flavobacteriia</taxon>
        <taxon>Flavobacteriales</taxon>
        <taxon>Flavobacteriaceae</taxon>
        <taxon>Maribacter</taxon>
    </lineage>
</organism>
<keyword evidence="1" id="KW-0472">Membrane</keyword>
<feature type="transmembrane region" description="Helical" evidence="1">
    <location>
        <begin position="104"/>
        <end position="123"/>
    </location>
</feature>
<evidence type="ECO:0000313" key="2">
    <source>
        <dbReference type="EMBL" id="SKB39962.1"/>
    </source>
</evidence>
<evidence type="ECO:0000313" key="3">
    <source>
        <dbReference type="Proteomes" id="UP000190339"/>
    </source>
</evidence>
<sequence>MKVFSNLISYLLHPLFITIGGTIAYFLITPKYTPLEIQSASILPIFILTVIIPIVTFFILKNVGLVNSIFLETATERKYPLYIHASILLLILYKVIPNNYVSELYFYFTGLLGATVACLLLLLFNFKTSLHAVGVSGLLMYLINLSIHFEINLIIAISIFIVLTGAVLTARLYLKAHTRIELIIGVFIGLISQLLTVRFWL</sequence>